<dbReference type="AlphaFoldDB" id="X1D6T7"/>
<dbReference type="EMBL" id="BART01031593">
    <property type="protein sequence ID" value="GAH15942.1"/>
    <property type="molecule type" value="Genomic_DNA"/>
</dbReference>
<organism evidence="1">
    <name type="scientific">marine sediment metagenome</name>
    <dbReference type="NCBI Taxonomy" id="412755"/>
    <lineage>
        <taxon>unclassified sequences</taxon>
        <taxon>metagenomes</taxon>
        <taxon>ecological metagenomes</taxon>
    </lineage>
</organism>
<comment type="caution">
    <text evidence="1">The sequence shown here is derived from an EMBL/GenBank/DDBJ whole genome shotgun (WGS) entry which is preliminary data.</text>
</comment>
<proteinExistence type="predicted"/>
<accession>X1D6T7</accession>
<evidence type="ECO:0000313" key="1">
    <source>
        <dbReference type="EMBL" id="GAH15942.1"/>
    </source>
</evidence>
<sequence length="34" mass="3914">QNEEFTRDVVEFKVRMDAGAKAMDWATLYSNYGA</sequence>
<name>X1D6T7_9ZZZZ</name>
<gene>
    <name evidence="1" type="ORF">S01H4_54843</name>
</gene>
<protein>
    <submittedName>
        <fullName evidence="1">Uncharacterized protein</fullName>
    </submittedName>
</protein>
<feature type="non-terminal residue" evidence="1">
    <location>
        <position position="1"/>
    </location>
</feature>
<reference evidence="1" key="1">
    <citation type="journal article" date="2014" name="Front. Microbiol.">
        <title>High frequency of phylogenetically diverse reductive dehalogenase-homologous genes in deep subseafloor sedimentary metagenomes.</title>
        <authorList>
            <person name="Kawai M."/>
            <person name="Futagami T."/>
            <person name="Toyoda A."/>
            <person name="Takaki Y."/>
            <person name="Nishi S."/>
            <person name="Hori S."/>
            <person name="Arai W."/>
            <person name="Tsubouchi T."/>
            <person name="Morono Y."/>
            <person name="Uchiyama I."/>
            <person name="Ito T."/>
            <person name="Fujiyama A."/>
            <person name="Inagaki F."/>
            <person name="Takami H."/>
        </authorList>
    </citation>
    <scope>NUCLEOTIDE SEQUENCE</scope>
    <source>
        <strain evidence="1">Expedition CK06-06</strain>
    </source>
</reference>